<gene>
    <name evidence="7" type="ORF">M421DRAFT_6378</name>
</gene>
<keyword evidence="8" id="KW-1185">Reference proteome</keyword>
<comment type="similarity">
    <text evidence="3">Belongs to the DIF1/spd1 family.</text>
</comment>
<dbReference type="RefSeq" id="XP_033447438.1">
    <property type="nucleotide sequence ID" value="XM_033596088.1"/>
</dbReference>
<accession>A0A6A5RLE3</accession>
<dbReference type="GO" id="GO:0005634">
    <property type="term" value="C:nucleus"/>
    <property type="evidence" value="ECO:0007669"/>
    <property type="project" value="UniProtKB-SubCell"/>
</dbReference>
<dbReference type="EMBL" id="ML978973">
    <property type="protein sequence ID" value="KAF1927186.1"/>
    <property type="molecule type" value="Genomic_DNA"/>
</dbReference>
<reference evidence="7" key="1">
    <citation type="journal article" date="2020" name="Stud. Mycol.">
        <title>101 Dothideomycetes genomes: a test case for predicting lifestyles and emergence of pathogens.</title>
        <authorList>
            <person name="Haridas S."/>
            <person name="Albert R."/>
            <person name="Binder M."/>
            <person name="Bloem J."/>
            <person name="Labutti K."/>
            <person name="Salamov A."/>
            <person name="Andreopoulos B."/>
            <person name="Baker S."/>
            <person name="Barry K."/>
            <person name="Bills G."/>
            <person name="Bluhm B."/>
            <person name="Cannon C."/>
            <person name="Castanera R."/>
            <person name="Culley D."/>
            <person name="Daum C."/>
            <person name="Ezra D."/>
            <person name="Gonzalez J."/>
            <person name="Henrissat B."/>
            <person name="Kuo A."/>
            <person name="Liang C."/>
            <person name="Lipzen A."/>
            <person name="Lutzoni F."/>
            <person name="Magnuson J."/>
            <person name="Mondo S."/>
            <person name="Nolan M."/>
            <person name="Ohm R."/>
            <person name="Pangilinan J."/>
            <person name="Park H.-J."/>
            <person name="Ramirez L."/>
            <person name="Alfaro M."/>
            <person name="Sun H."/>
            <person name="Tritt A."/>
            <person name="Yoshinaga Y."/>
            <person name="Zwiers L.-H."/>
            <person name="Turgeon B."/>
            <person name="Goodwin S."/>
            <person name="Spatafora J."/>
            <person name="Crous P."/>
            <person name="Grigoriev I."/>
        </authorList>
    </citation>
    <scope>NUCLEOTIDE SEQUENCE</scope>
    <source>
        <strain evidence="7">CBS 183.55</strain>
    </source>
</reference>
<feature type="region of interest" description="Disordered" evidence="6">
    <location>
        <begin position="82"/>
        <end position="108"/>
    </location>
</feature>
<name>A0A6A5RLE3_9PLEO</name>
<dbReference type="GO" id="GO:1990846">
    <property type="term" value="F:ribonucleoside-diphosphate reductase inhibitor activity"/>
    <property type="evidence" value="ECO:0007669"/>
    <property type="project" value="TreeGrafter"/>
</dbReference>
<feature type="region of interest" description="Disordered" evidence="6">
    <location>
        <begin position="218"/>
        <end position="261"/>
    </location>
</feature>
<evidence type="ECO:0000256" key="4">
    <source>
        <dbReference type="ARBA" id="ARBA00022490"/>
    </source>
</evidence>
<evidence type="ECO:0000256" key="1">
    <source>
        <dbReference type="ARBA" id="ARBA00004123"/>
    </source>
</evidence>
<evidence type="ECO:0000256" key="2">
    <source>
        <dbReference type="ARBA" id="ARBA00004496"/>
    </source>
</evidence>
<comment type="subcellular location">
    <subcellularLocation>
        <location evidence="2">Cytoplasm</location>
    </subcellularLocation>
    <subcellularLocation>
        <location evidence="1">Nucleus</location>
    </subcellularLocation>
</comment>
<sequence length="295" mass="32037">MARPTAAPQHRSKRPFQPAITSYFHAADAADDDGDGQRRGPRLRTIPQAKPHHATLAPAVPDSVQSSLLSVGMRVRKAVPEGYKTPKSVLPSLQSSTTSQTPLRRPQSAFRDVHPALEIPHDTRAPSLQHQRELLPFCGLNKIGGYAEQPSAAAVCSAATNAFHPPQTFTQPFSSQDSGYASDLQRPRGKRGYEDDAPPLGSHGFLFRIPAQLHGEEDIPVSPLSESPPPSLPPQRLLAQPRARRHGRQRASDADMDWDMDREGARVHEGRLAAGHASDFEEADFLDGEVGMGGV</sequence>
<dbReference type="Pfam" id="PF08591">
    <property type="entry name" value="RNR_inhib"/>
    <property type="match status" value="1"/>
</dbReference>
<dbReference type="GeneID" id="54353755"/>
<feature type="region of interest" description="Disordered" evidence="6">
    <location>
        <begin position="273"/>
        <end position="295"/>
    </location>
</feature>
<keyword evidence="4" id="KW-0963">Cytoplasm</keyword>
<dbReference type="InterPro" id="IPR013900">
    <property type="entry name" value="RNR_inhibitor"/>
</dbReference>
<keyword evidence="5" id="KW-0539">Nucleus</keyword>
<evidence type="ECO:0000256" key="5">
    <source>
        <dbReference type="ARBA" id="ARBA00023242"/>
    </source>
</evidence>
<dbReference type="PANTHER" id="PTHR28081:SF1">
    <property type="entry name" value="DAMAGE-REGULATED IMPORT FACILITATOR 1"/>
    <property type="match status" value="1"/>
</dbReference>
<proteinExistence type="inferred from homology"/>
<dbReference type="PANTHER" id="PTHR28081">
    <property type="entry name" value="DAMAGE-REGULATED IMPORT FACILITATOR 1-RELATED"/>
    <property type="match status" value="1"/>
</dbReference>
<feature type="compositionally biased region" description="Polar residues" evidence="6">
    <location>
        <begin position="167"/>
        <end position="179"/>
    </location>
</feature>
<dbReference type="Proteomes" id="UP000800082">
    <property type="component" value="Unassembled WGS sequence"/>
</dbReference>
<evidence type="ECO:0000256" key="6">
    <source>
        <dbReference type="SAM" id="MobiDB-lite"/>
    </source>
</evidence>
<feature type="region of interest" description="Disordered" evidence="6">
    <location>
        <begin position="1"/>
        <end position="56"/>
    </location>
</feature>
<organism evidence="7 8">
    <name type="scientific">Didymella exigua CBS 183.55</name>
    <dbReference type="NCBI Taxonomy" id="1150837"/>
    <lineage>
        <taxon>Eukaryota</taxon>
        <taxon>Fungi</taxon>
        <taxon>Dikarya</taxon>
        <taxon>Ascomycota</taxon>
        <taxon>Pezizomycotina</taxon>
        <taxon>Dothideomycetes</taxon>
        <taxon>Pleosporomycetidae</taxon>
        <taxon>Pleosporales</taxon>
        <taxon>Pleosporineae</taxon>
        <taxon>Didymellaceae</taxon>
        <taxon>Didymella</taxon>
    </lineage>
</organism>
<evidence type="ECO:0000313" key="7">
    <source>
        <dbReference type="EMBL" id="KAF1927186.1"/>
    </source>
</evidence>
<evidence type="ECO:0000256" key="3">
    <source>
        <dbReference type="ARBA" id="ARBA00005459"/>
    </source>
</evidence>
<feature type="compositionally biased region" description="Low complexity" evidence="6">
    <location>
        <begin position="90"/>
        <end position="106"/>
    </location>
</feature>
<evidence type="ECO:0000313" key="8">
    <source>
        <dbReference type="Proteomes" id="UP000800082"/>
    </source>
</evidence>
<dbReference type="AlphaFoldDB" id="A0A6A5RLE3"/>
<dbReference type="OrthoDB" id="4072855at2759"/>
<protein>
    <submittedName>
        <fullName evidence="7">Uncharacterized protein</fullName>
    </submittedName>
</protein>
<dbReference type="GO" id="GO:0005737">
    <property type="term" value="C:cytoplasm"/>
    <property type="evidence" value="ECO:0007669"/>
    <property type="project" value="UniProtKB-SubCell"/>
</dbReference>
<feature type="region of interest" description="Disordered" evidence="6">
    <location>
        <begin position="167"/>
        <end position="201"/>
    </location>
</feature>
<dbReference type="GO" id="GO:0008104">
    <property type="term" value="P:intracellular protein localization"/>
    <property type="evidence" value="ECO:0007669"/>
    <property type="project" value="TreeGrafter"/>
</dbReference>